<gene>
    <name evidence="6" type="ORF">SO802_005333</name>
</gene>
<dbReference type="InterPro" id="IPR006865">
    <property type="entry name" value="DUF629"/>
</dbReference>
<comment type="caution">
    <text evidence="6">The sequence shown here is derived from an EMBL/GenBank/DDBJ whole genome shotgun (WGS) entry which is preliminary data.</text>
</comment>
<evidence type="ECO:0000256" key="4">
    <source>
        <dbReference type="SAM" id="MobiDB-lite"/>
    </source>
</evidence>
<evidence type="ECO:0000313" key="7">
    <source>
        <dbReference type="Proteomes" id="UP001459277"/>
    </source>
</evidence>
<dbReference type="InterPro" id="IPR052398">
    <property type="entry name" value="Ubiquitin_hydrolase_53/54"/>
</dbReference>
<feature type="compositionally biased region" description="Basic and acidic residues" evidence="4">
    <location>
        <begin position="750"/>
        <end position="771"/>
    </location>
</feature>
<dbReference type="EMBL" id="JAZDWU010000002">
    <property type="protein sequence ID" value="KAL0010225.1"/>
    <property type="molecule type" value="Genomic_DNA"/>
</dbReference>
<evidence type="ECO:0000259" key="5">
    <source>
        <dbReference type="Pfam" id="PF04780"/>
    </source>
</evidence>
<feature type="domain" description="DUF629" evidence="5">
    <location>
        <begin position="234"/>
        <end position="683"/>
    </location>
</feature>
<evidence type="ECO:0000256" key="1">
    <source>
        <dbReference type="ARBA" id="ARBA00022786"/>
    </source>
</evidence>
<feature type="compositionally biased region" description="Basic residues" evidence="4">
    <location>
        <begin position="772"/>
        <end position="782"/>
    </location>
</feature>
<feature type="compositionally biased region" description="Basic and acidic residues" evidence="4">
    <location>
        <begin position="827"/>
        <end position="839"/>
    </location>
</feature>
<evidence type="ECO:0000256" key="2">
    <source>
        <dbReference type="ARBA" id="ARBA00022801"/>
    </source>
</evidence>
<dbReference type="Proteomes" id="UP001459277">
    <property type="component" value="Unassembled WGS sequence"/>
</dbReference>
<keyword evidence="7" id="KW-1185">Reference proteome</keyword>
<dbReference type="PANTHER" id="PTHR22975:SF9">
    <property type="entry name" value="ECHINUS SPLICE FORM 3"/>
    <property type="match status" value="1"/>
</dbReference>
<proteinExistence type="predicted"/>
<name>A0AAW2DM45_9ROSI</name>
<dbReference type="Gene3D" id="1.25.40.10">
    <property type="entry name" value="Tetratricopeptide repeat domain"/>
    <property type="match status" value="1"/>
</dbReference>
<evidence type="ECO:0000256" key="3">
    <source>
        <dbReference type="SAM" id="Coils"/>
    </source>
</evidence>
<evidence type="ECO:0000313" key="6">
    <source>
        <dbReference type="EMBL" id="KAL0010225.1"/>
    </source>
</evidence>
<organism evidence="6 7">
    <name type="scientific">Lithocarpus litseifolius</name>
    <dbReference type="NCBI Taxonomy" id="425828"/>
    <lineage>
        <taxon>Eukaryota</taxon>
        <taxon>Viridiplantae</taxon>
        <taxon>Streptophyta</taxon>
        <taxon>Embryophyta</taxon>
        <taxon>Tracheophyta</taxon>
        <taxon>Spermatophyta</taxon>
        <taxon>Magnoliopsida</taxon>
        <taxon>eudicotyledons</taxon>
        <taxon>Gunneridae</taxon>
        <taxon>Pentapetalae</taxon>
        <taxon>rosids</taxon>
        <taxon>fabids</taxon>
        <taxon>Fagales</taxon>
        <taxon>Fagaceae</taxon>
        <taxon>Lithocarpus</taxon>
    </lineage>
</organism>
<accession>A0AAW2DM45</accession>
<keyword evidence="2" id="KW-0378">Hydrolase</keyword>
<feature type="compositionally biased region" description="Polar residues" evidence="4">
    <location>
        <begin position="788"/>
        <end position="800"/>
    </location>
</feature>
<dbReference type="AlphaFoldDB" id="A0AAW2DM45"/>
<keyword evidence="3" id="KW-0175">Coiled coil</keyword>
<dbReference type="GO" id="GO:0016787">
    <property type="term" value="F:hydrolase activity"/>
    <property type="evidence" value="ECO:0007669"/>
    <property type="project" value="UniProtKB-KW"/>
</dbReference>
<dbReference type="Pfam" id="PF04780">
    <property type="entry name" value="DUF629"/>
    <property type="match status" value="1"/>
</dbReference>
<dbReference type="InterPro" id="IPR011990">
    <property type="entry name" value="TPR-like_helical_dom_sf"/>
</dbReference>
<keyword evidence="1" id="KW-0833">Ubl conjugation pathway</keyword>
<sequence>MSSRKRNATSSPSQPPPSDVDDQSPNITEEVDHAMNELYNGNPTEALSLVKDILSRLPNSALAHNTLSYLLDKSLDSTTTPDHEKLKNARSSVNSAKRAVELCPKSLSFWYSYVVALVKLAQYEPNAGLEAVIQACDTSLSIENPTVHGEDEIDLLRKNLRLFKLRSMYLIDTKYLGSITNEIQELQDRKEEVELRAVSGRKNFKTQELASSDNKRKLKNVKKVAADVDTVATRVKAYWNHGMSMEQKKDLLKIRIEDLKLHFAKNNSPAAVTVLTQAVEYVKVAKNWKFWTCCCCSERSFDVELNREHIKSVHLGTFSDELQSVMPEIEFDSVHDTVESRKWGPVDVVAAKKMMEDLSRNKRGDEGLNESTVFMNQKEWPYCKDSRRDKVINEIRARLRLFLRVRFFVSSHLLVFMDLIMEMLKKRIPEQLLKEHWMNRTLLSACFLDISELNRVFKFLDDLAHICGLYGLCSSLAKDKIRGESCVAYHEKIVFNEDFSCVVFDKRMLHGELLVPNDGVDVISSANAEIVLNDDECTDAIVDWLLKGGTNINIGKQLKQWANLRETSRSQGKDFFKIYEAEFHRMQNIFEKKILYLRYIKVFQNLDSICVEENKRREEIGHKLLSYESLLSERERQIKNTNGQNFELDIIWYILEENHEDNEIKLEIKKHISEINEKLYKFDGIIRTTTIAMQQTGKKIEAVTAYDYRSIMVPLLKSFILERLDELAKKDAEEKSKAAAKALLSEPDLDDKKNTTDKGCGDARQGKGKSKEKMKKKDKRKPKELQATGGSKEQQENVEQISFPAEHSRDNPPNPEIVGPVITDELGQDKPKLTPEEEKEQRMLEEHLEYQRQIENEAKQERLAELNEAGSSAGNIGKKCPRRINFDDFNWNLHCVQFSPTPMRLASDIKENLIIFSFMATLKCVYQTTGSSKERQENVEQISLPAEHGGDNPPNPEIVGPVITDELGQDKLKLTPKEEKEQRMLQEPLEYQRQIENEAEQKRLAELNKAGSSEGNMEKTSLRHISFDNFNWKYFHQAQGVKSDEKRSKFEE</sequence>
<reference evidence="6 7" key="1">
    <citation type="submission" date="2024-01" db="EMBL/GenBank/DDBJ databases">
        <title>A telomere-to-telomere, gap-free genome of sweet tea (Lithocarpus litseifolius).</title>
        <authorList>
            <person name="Zhou J."/>
        </authorList>
    </citation>
    <scope>NUCLEOTIDE SEQUENCE [LARGE SCALE GENOMIC DNA]</scope>
    <source>
        <strain evidence="6">Zhou-2022a</strain>
        <tissue evidence="6">Leaf</tissue>
    </source>
</reference>
<feature type="region of interest" description="Disordered" evidence="4">
    <location>
        <begin position="1"/>
        <end position="27"/>
    </location>
</feature>
<feature type="coiled-coil region" evidence="3">
    <location>
        <begin position="176"/>
        <end position="203"/>
    </location>
</feature>
<feature type="region of interest" description="Disordered" evidence="4">
    <location>
        <begin position="739"/>
        <end position="839"/>
    </location>
</feature>
<protein>
    <recommendedName>
        <fullName evidence="5">DUF629 domain-containing protein</fullName>
    </recommendedName>
</protein>
<dbReference type="PANTHER" id="PTHR22975">
    <property type="entry name" value="UBIQUITIN SPECIFIC PROTEINASE"/>
    <property type="match status" value="1"/>
</dbReference>